<dbReference type="PhylomeDB" id="B4K1I7"/>
<dbReference type="OrthoDB" id="784962at2759"/>
<dbReference type="AlphaFoldDB" id="B4K1I7"/>
<accession>B4K1I7</accession>
<evidence type="ECO:0000313" key="1">
    <source>
        <dbReference type="EMBL" id="EDW05032.1"/>
    </source>
</evidence>
<dbReference type="EMBL" id="CH917359">
    <property type="protein sequence ID" value="EDW05032.1"/>
    <property type="molecule type" value="Genomic_DNA"/>
</dbReference>
<keyword evidence="2" id="KW-1185">Reference proteome</keyword>
<reference evidence="1 2" key="1">
    <citation type="journal article" date="2007" name="Nature">
        <title>Evolution of genes and genomes on the Drosophila phylogeny.</title>
        <authorList>
            <consortium name="Drosophila 12 Genomes Consortium"/>
            <person name="Clark A.G."/>
            <person name="Eisen M.B."/>
            <person name="Smith D.R."/>
            <person name="Bergman C.M."/>
            <person name="Oliver B."/>
            <person name="Markow T.A."/>
            <person name="Kaufman T.C."/>
            <person name="Kellis M."/>
            <person name="Gelbart W."/>
            <person name="Iyer V.N."/>
            <person name="Pollard D.A."/>
            <person name="Sackton T.B."/>
            <person name="Larracuente A.M."/>
            <person name="Singh N.D."/>
            <person name="Abad J.P."/>
            <person name="Abt D.N."/>
            <person name="Adryan B."/>
            <person name="Aguade M."/>
            <person name="Akashi H."/>
            <person name="Anderson W.W."/>
            <person name="Aquadro C.F."/>
            <person name="Ardell D.H."/>
            <person name="Arguello R."/>
            <person name="Artieri C.G."/>
            <person name="Barbash D.A."/>
            <person name="Barker D."/>
            <person name="Barsanti P."/>
            <person name="Batterham P."/>
            <person name="Batzoglou S."/>
            <person name="Begun D."/>
            <person name="Bhutkar A."/>
            <person name="Blanco E."/>
            <person name="Bosak S.A."/>
            <person name="Bradley R.K."/>
            <person name="Brand A.D."/>
            <person name="Brent M.R."/>
            <person name="Brooks A.N."/>
            <person name="Brown R.H."/>
            <person name="Butlin R.K."/>
            <person name="Caggese C."/>
            <person name="Calvi B.R."/>
            <person name="Bernardo de Carvalho A."/>
            <person name="Caspi A."/>
            <person name="Castrezana S."/>
            <person name="Celniker S.E."/>
            <person name="Chang J.L."/>
            <person name="Chapple C."/>
            <person name="Chatterji S."/>
            <person name="Chinwalla A."/>
            <person name="Civetta A."/>
            <person name="Clifton S.W."/>
            <person name="Comeron J.M."/>
            <person name="Costello J.C."/>
            <person name="Coyne J.A."/>
            <person name="Daub J."/>
            <person name="David R.G."/>
            <person name="Delcher A.L."/>
            <person name="Delehaunty K."/>
            <person name="Do C.B."/>
            <person name="Ebling H."/>
            <person name="Edwards K."/>
            <person name="Eickbush T."/>
            <person name="Evans J.D."/>
            <person name="Filipski A."/>
            <person name="Findeiss S."/>
            <person name="Freyhult E."/>
            <person name="Fulton L."/>
            <person name="Fulton R."/>
            <person name="Garcia A.C."/>
            <person name="Gardiner A."/>
            <person name="Garfield D.A."/>
            <person name="Garvin B.E."/>
            <person name="Gibson G."/>
            <person name="Gilbert D."/>
            <person name="Gnerre S."/>
            <person name="Godfrey J."/>
            <person name="Good R."/>
            <person name="Gotea V."/>
            <person name="Gravely B."/>
            <person name="Greenberg A.J."/>
            <person name="Griffiths-Jones S."/>
            <person name="Gross S."/>
            <person name="Guigo R."/>
            <person name="Gustafson E.A."/>
            <person name="Haerty W."/>
            <person name="Hahn M.W."/>
            <person name="Halligan D.L."/>
            <person name="Halpern A.L."/>
            <person name="Halter G.M."/>
            <person name="Han M.V."/>
            <person name="Heger A."/>
            <person name="Hillier L."/>
            <person name="Hinrichs A.S."/>
            <person name="Holmes I."/>
            <person name="Hoskins R.A."/>
            <person name="Hubisz M.J."/>
            <person name="Hultmark D."/>
            <person name="Huntley M.A."/>
            <person name="Jaffe D.B."/>
            <person name="Jagadeeshan S."/>
            <person name="Jeck W.R."/>
            <person name="Johnson J."/>
            <person name="Jones C.D."/>
            <person name="Jordan W.C."/>
            <person name="Karpen G.H."/>
            <person name="Kataoka E."/>
            <person name="Keightley P.D."/>
            <person name="Kheradpour P."/>
            <person name="Kirkness E.F."/>
            <person name="Koerich L.B."/>
            <person name="Kristiansen K."/>
            <person name="Kudrna D."/>
            <person name="Kulathinal R.J."/>
            <person name="Kumar S."/>
            <person name="Kwok R."/>
            <person name="Lander E."/>
            <person name="Langley C.H."/>
            <person name="Lapoint R."/>
            <person name="Lazzaro B.P."/>
            <person name="Lee S.J."/>
            <person name="Levesque L."/>
            <person name="Li R."/>
            <person name="Lin C.F."/>
            <person name="Lin M.F."/>
            <person name="Lindblad-Toh K."/>
            <person name="Llopart A."/>
            <person name="Long M."/>
            <person name="Low L."/>
            <person name="Lozovsky E."/>
            <person name="Lu J."/>
            <person name="Luo M."/>
            <person name="Machado C.A."/>
            <person name="Makalowski W."/>
            <person name="Marzo M."/>
            <person name="Matsuda M."/>
            <person name="Matzkin L."/>
            <person name="McAllister B."/>
            <person name="McBride C.S."/>
            <person name="McKernan B."/>
            <person name="McKernan K."/>
            <person name="Mendez-Lago M."/>
            <person name="Minx P."/>
            <person name="Mollenhauer M.U."/>
            <person name="Montooth K."/>
            <person name="Mount S.M."/>
            <person name="Mu X."/>
            <person name="Myers E."/>
            <person name="Negre B."/>
            <person name="Newfeld S."/>
            <person name="Nielsen R."/>
            <person name="Noor M.A."/>
            <person name="O'Grady P."/>
            <person name="Pachter L."/>
            <person name="Papaceit M."/>
            <person name="Parisi M.J."/>
            <person name="Parisi M."/>
            <person name="Parts L."/>
            <person name="Pedersen J.S."/>
            <person name="Pesole G."/>
            <person name="Phillippy A.M."/>
            <person name="Ponting C.P."/>
            <person name="Pop M."/>
            <person name="Porcelli D."/>
            <person name="Powell J.R."/>
            <person name="Prohaska S."/>
            <person name="Pruitt K."/>
            <person name="Puig M."/>
            <person name="Quesneville H."/>
            <person name="Ram K.R."/>
            <person name="Rand D."/>
            <person name="Rasmussen M.D."/>
            <person name="Reed L.K."/>
            <person name="Reenan R."/>
            <person name="Reily A."/>
            <person name="Remington K.A."/>
            <person name="Rieger T.T."/>
            <person name="Ritchie M.G."/>
            <person name="Robin C."/>
            <person name="Rogers Y.H."/>
            <person name="Rohde C."/>
            <person name="Rozas J."/>
            <person name="Rubenfield M.J."/>
            <person name="Ruiz A."/>
            <person name="Russo S."/>
            <person name="Salzberg S.L."/>
            <person name="Sanchez-Gracia A."/>
            <person name="Saranga D.J."/>
            <person name="Sato H."/>
            <person name="Schaeffer S.W."/>
            <person name="Schatz M.C."/>
            <person name="Schlenke T."/>
            <person name="Schwartz R."/>
            <person name="Segarra C."/>
            <person name="Singh R.S."/>
            <person name="Sirot L."/>
            <person name="Sirota M."/>
            <person name="Sisneros N.B."/>
            <person name="Smith C.D."/>
            <person name="Smith T.F."/>
            <person name="Spieth J."/>
            <person name="Stage D.E."/>
            <person name="Stark A."/>
            <person name="Stephan W."/>
            <person name="Strausberg R.L."/>
            <person name="Strempel S."/>
            <person name="Sturgill D."/>
            <person name="Sutton G."/>
            <person name="Sutton G.G."/>
            <person name="Tao W."/>
            <person name="Teichmann S."/>
            <person name="Tobari Y.N."/>
            <person name="Tomimura Y."/>
            <person name="Tsolas J.M."/>
            <person name="Valente V.L."/>
            <person name="Venter E."/>
            <person name="Venter J.C."/>
            <person name="Vicario S."/>
            <person name="Vieira F.G."/>
            <person name="Vilella A.J."/>
            <person name="Villasante A."/>
            <person name="Walenz B."/>
            <person name="Wang J."/>
            <person name="Wasserman M."/>
            <person name="Watts T."/>
            <person name="Wilson D."/>
            <person name="Wilson R.K."/>
            <person name="Wing R.A."/>
            <person name="Wolfner M.F."/>
            <person name="Wong A."/>
            <person name="Wong G.K."/>
            <person name="Wu C.I."/>
            <person name="Wu G."/>
            <person name="Yamamoto D."/>
            <person name="Yang H.P."/>
            <person name="Yang S.P."/>
            <person name="Yorke J.A."/>
            <person name="Yoshida K."/>
            <person name="Zdobnov E."/>
            <person name="Zhang P."/>
            <person name="Zhang Y."/>
            <person name="Zimin A.V."/>
            <person name="Baldwin J."/>
            <person name="Abdouelleil A."/>
            <person name="Abdulkadir J."/>
            <person name="Abebe A."/>
            <person name="Abera B."/>
            <person name="Abreu J."/>
            <person name="Acer S.C."/>
            <person name="Aftuck L."/>
            <person name="Alexander A."/>
            <person name="An P."/>
            <person name="Anderson E."/>
            <person name="Anderson S."/>
            <person name="Arachi H."/>
            <person name="Azer M."/>
            <person name="Bachantsang P."/>
            <person name="Barry A."/>
            <person name="Bayul T."/>
            <person name="Berlin A."/>
            <person name="Bessette D."/>
            <person name="Bloom T."/>
            <person name="Blye J."/>
            <person name="Boguslavskiy L."/>
            <person name="Bonnet C."/>
            <person name="Boukhgalter B."/>
            <person name="Bourzgui I."/>
            <person name="Brown A."/>
            <person name="Cahill P."/>
            <person name="Channer S."/>
            <person name="Cheshatsang Y."/>
            <person name="Chuda L."/>
            <person name="Citroen M."/>
            <person name="Collymore A."/>
            <person name="Cooke P."/>
            <person name="Costello M."/>
            <person name="D'Aco K."/>
            <person name="Daza R."/>
            <person name="De Haan G."/>
            <person name="DeGray S."/>
            <person name="DeMaso C."/>
            <person name="Dhargay N."/>
            <person name="Dooley K."/>
            <person name="Dooley E."/>
            <person name="Doricent M."/>
            <person name="Dorje P."/>
            <person name="Dorjee K."/>
            <person name="Dupes A."/>
            <person name="Elong R."/>
            <person name="Falk J."/>
            <person name="Farina A."/>
            <person name="Faro S."/>
            <person name="Ferguson D."/>
            <person name="Fisher S."/>
            <person name="Foley C.D."/>
            <person name="Franke A."/>
            <person name="Friedrich D."/>
            <person name="Gadbois L."/>
            <person name="Gearin G."/>
            <person name="Gearin C.R."/>
            <person name="Giannoukos G."/>
            <person name="Goode T."/>
            <person name="Graham J."/>
            <person name="Grandbois E."/>
            <person name="Grewal S."/>
            <person name="Gyaltsen K."/>
            <person name="Hafez N."/>
            <person name="Hagos B."/>
            <person name="Hall J."/>
            <person name="Henson C."/>
            <person name="Hollinger A."/>
            <person name="Honan T."/>
            <person name="Huard M.D."/>
            <person name="Hughes L."/>
            <person name="Hurhula B."/>
            <person name="Husby M.E."/>
            <person name="Kamat A."/>
            <person name="Kanga B."/>
            <person name="Kashin S."/>
            <person name="Khazanovich D."/>
            <person name="Kisner P."/>
            <person name="Lance K."/>
            <person name="Lara M."/>
            <person name="Lee W."/>
            <person name="Lennon N."/>
            <person name="Letendre F."/>
            <person name="LeVine R."/>
            <person name="Lipovsky A."/>
            <person name="Liu X."/>
            <person name="Liu J."/>
            <person name="Liu S."/>
            <person name="Lokyitsang T."/>
            <person name="Lokyitsang Y."/>
            <person name="Lubonja R."/>
            <person name="Lui A."/>
            <person name="MacDonald P."/>
            <person name="Magnisalis V."/>
            <person name="Maru K."/>
            <person name="Matthews C."/>
            <person name="McCusker W."/>
            <person name="McDonough S."/>
            <person name="Mehta T."/>
            <person name="Meldrim J."/>
            <person name="Meneus L."/>
            <person name="Mihai O."/>
            <person name="Mihalev A."/>
            <person name="Mihova T."/>
            <person name="Mittelman R."/>
            <person name="Mlenga V."/>
            <person name="Montmayeur A."/>
            <person name="Mulrain L."/>
            <person name="Navidi A."/>
            <person name="Naylor J."/>
            <person name="Negash T."/>
            <person name="Nguyen T."/>
            <person name="Nguyen N."/>
            <person name="Nicol R."/>
            <person name="Norbu C."/>
            <person name="Norbu N."/>
            <person name="Novod N."/>
            <person name="O'Neill B."/>
            <person name="Osman S."/>
            <person name="Markiewicz E."/>
            <person name="Oyono O.L."/>
            <person name="Patti C."/>
            <person name="Phunkhang P."/>
            <person name="Pierre F."/>
            <person name="Priest M."/>
            <person name="Raghuraman S."/>
            <person name="Rege F."/>
            <person name="Reyes R."/>
            <person name="Rise C."/>
            <person name="Rogov P."/>
            <person name="Ross K."/>
            <person name="Ryan E."/>
            <person name="Settipalli S."/>
            <person name="Shea T."/>
            <person name="Sherpa N."/>
            <person name="Shi L."/>
            <person name="Shih D."/>
            <person name="Sparrow T."/>
            <person name="Spaulding J."/>
            <person name="Stalker J."/>
            <person name="Stange-Thomann N."/>
            <person name="Stavropoulos S."/>
            <person name="Stone C."/>
            <person name="Strader C."/>
            <person name="Tesfaye S."/>
            <person name="Thomson T."/>
            <person name="Thoulutsang Y."/>
            <person name="Thoulutsang D."/>
            <person name="Topham K."/>
            <person name="Topping I."/>
            <person name="Tsamla T."/>
            <person name="Vassiliev H."/>
            <person name="Vo A."/>
            <person name="Wangchuk T."/>
            <person name="Wangdi T."/>
            <person name="Weiand M."/>
            <person name="Wilkinson J."/>
            <person name="Wilson A."/>
            <person name="Yadav S."/>
            <person name="Young G."/>
            <person name="Yu Q."/>
            <person name="Zembek L."/>
            <person name="Zhong D."/>
            <person name="Zimmer A."/>
            <person name="Zwirko Z."/>
            <person name="Jaffe D.B."/>
            <person name="Alvarez P."/>
            <person name="Brockman W."/>
            <person name="Butler J."/>
            <person name="Chin C."/>
            <person name="Gnerre S."/>
            <person name="Grabherr M."/>
            <person name="Kleber M."/>
            <person name="Mauceli E."/>
            <person name="MacCallum I."/>
        </authorList>
    </citation>
    <scope>NUCLEOTIDE SEQUENCE [LARGE SCALE GENOMIC DNA]</scope>
    <source>
        <strain evidence="2">Tucson 15287-2541.00</strain>
    </source>
</reference>
<dbReference type="HOGENOM" id="CLU_2111369_0_0_1"/>
<name>B4K1I7_DROGR</name>
<sequence length="115" mass="12065">MDKCPVLNGAGIAGVAATTTGVVGAITTPASKTTTTAVKGDANMLSLAKKSSAGNLINEDGHTQSHDGSIIEDDLSDLDLDITNVEEDEDNRLNADEVLKKLDKTVRPCSTVRRR</sequence>
<protein>
    <submittedName>
        <fullName evidence="1">GH23168</fullName>
    </submittedName>
</protein>
<gene>
    <name evidence="1" type="primary">Dgri\GH23168</name>
    <name evidence="1" type="ORF">Dgri_GH23168</name>
</gene>
<organism evidence="2">
    <name type="scientific">Drosophila grimshawi</name>
    <name type="common">Hawaiian fruit fly</name>
    <name type="synonym">Idiomyia grimshawi</name>
    <dbReference type="NCBI Taxonomy" id="7222"/>
    <lineage>
        <taxon>Eukaryota</taxon>
        <taxon>Metazoa</taxon>
        <taxon>Ecdysozoa</taxon>
        <taxon>Arthropoda</taxon>
        <taxon>Hexapoda</taxon>
        <taxon>Insecta</taxon>
        <taxon>Pterygota</taxon>
        <taxon>Neoptera</taxon>
        <taxon>Endopterygota</taxon>
        <taxon>Diptera</taxon>
        <taxon>Brachycera</taxon>
        <taxon>Muscomorpha</taxon>
        <taxon>Ephydroidea</taxon>
        <taxon>Drosophilidae</taxon>
        <taxon>Drosophila</taxon>
        <taxon>Hawaiian Drosophila</taxon>
    </lineage>
</organism>
<dbReference type="Proteomes" id="UP000001070">
    <property type="component" value="Unassembled WGS sequence"/>
</dbReference>
<evidence type="ECO:0000313" key="2">
    <source>
        <dbReference type="Proteomes" id="UP000001070"/>
    </source>
</evidence>
<proteinExistence type="predicted"/>
<dbReference type="InParanoid" id="B4K1I7"/>